<comment type="similarity">
    <text evidence="4 14">Belongs to the BRE1 family.</text>
</comment>
<dbReference type="EC" id="2.3.2.27" evidence="14"/>
<dbReference type="GO" id="GO:0016567">
    <property type="term" value="P:protein ubiquitination"/>
    <property type="evidence" value="ECO:0007669"/>
    <property type="project" value="UniProtKB-UniRule"/>
</dbReference>
<keyword evidence="19" id="KW-1185">Reference proteome</keyword>
<organism evidence="18 19">
    <name type="scientific">Gnathostoma spinigerum</name>
    <dbReference type="NCBI Taxonomy" id="75299"/>
    <lineage>
        <taxon>Eukaryota</taxon>
        <taxon>Metazoa</taxon>
        <taxon>Ecdysozoa</taxon>
        <taxon>Nematoda</taxon>
        <taxon>Chromadorea</taxon>
        <taxon>Rhabditida</taxon>
        <taxon>Spirurina</taxon>
        <taxon>Gnathostomatomorpha</taxon>
        <taxon>Gnathostomatoidea</taxon>
        <taxon>Gnathostomatidae</taxon>
        <taxon>Gnathostoma</taxon>
    </lineage>
</organism>
<reference evidence="18 19" key="1">
    <citation type="submission" date="2024-08" db="EMBL/GenBank/DDBJ databases">
        <title>Gnathostoma spinigerum genome.</title>
        <authorList>
            <person name="Gonzalez-Bertolin B."/>
            <person name="Monzon S."/>
            <person name="Zaballos A."/>
            <person name="Jimenez P."/>
            <person name="Dekumyoy P."/>
            <person name="Varona S."/>
            <person name="Cuesta I."/>
            <person name="Sumanam S."/>
            <person name="Adisakwattana P."/>
            <person name="Gasser R.B."/>
            <person name="Hernandez-Gonzalez A."/>
            <person name="Young N.D."/>
            <person name="Perteguer M.J."/>
        </authorList>
    </citation>
    <scope>NUCLEOTIDE SEQUENCE [LARGE SCALE GENOMIC DNA]</scope>
    <source>
        <strain evidence="18">AL3</strain>
        <tissue evidence="18">Liver</tissue>
    </source>
</reference>
<evidence type="ECO:0000256" key="8">
    <source>
        <dbReference type="ARBA" id="ARBA00022786"/>
    </source>
</evidence>
<dbReference type="GO" id="GO:0006325">
    <property type="term" value="P:chromatin organization"/>
    <property type="evidence" value="ECO:0007669"/>
    <property type="project" value="UniProtKB-KW"/>
</dbReference>
<dbReference type="PROSITE" id="PS00518">
    <property type="entry name" value="ZF_RING_1"/>
    <property type="match status" value="1"/>
</dbReference>
<evidence type="ECO:0000256" key="13">
    <source>
        <dbReference type="PROSITE-ProRule" id="PRU00175"/>
    </source>
</evidence>
<feature type="region of interest" description="Disordered" evidence="16">
    <location>
        <begin position="537"/>
        <end position="565"/>
    </location>
</feature>
<evidence type="ECO:0000259" key="17">
    <source>
        <dbReference type="PROSITE" id="PS50089"/>
    </source>
</evidence>
<comment type="catalytic activity">
    <reaction evidence="1 14">
        <text>S-ubiquitinyl-[E2 ubiquitin-conjugating enzyme]-L-cysteine + [acceptor protein]-L-lysine = [E2 ubiquitin-conjugating enzyme]-L-cysteine + N(6)-ubiquitinyl-[acceptor protein]-L-lysine.</text>
        <dbReference type="EC" id="2.3.2.27"/>
    </reaction>
</comment>
<name>A0ABD6E462_9BILA</name>
<feature type="coiled-coil region" evidence="15">
    <location>
        <begin position="827"/>
        <end position="867"/>
    </location>
</feature>
<dbReference type="PANTHER" id="PTHR23163">
    <property type="entry name" value="RING FINGER PROTEIN-RELATED"/>
    <property type="match status" value="1"/>
</dbReference>
<evidence type="ECO:0000256" key="15">
    <source>
        <dbReference type="SAM" id="Coils"/>
    </source>
</evidence>
<evidence type="ECO:0000256" key="14">
    <source>
        <dbReference type="RuleBase" id="RU365038"/>
    </source>
</evidence>
<dbReference type="Gene3D" id="3.30.40.10">
    <property type="entry name" value="Zinc/RING finger domain, C3HC4 (zinc finger)"/>
    <property type="match status" value="1"/>
</dbReference>
<dbReference type="InterPro" id="IPR018957">
    <property type="entry name" value="Znf_C3HC4_RING-type"/>
</dbReference>
<dbReference type="InterPro" id="IPR017907">
    <property type="entry name" value="Znf_RING_CS"/>
</dbReference>
<feature type="coiled-coil region" evidence="15">
    <location>
        <begin position="327"/>
        <end position="368"/>
    </location>
</feature>
<evidence type="ECO:0000256" key="6">
    <source>
        <dbReference type="ARBA" id="ARBA00022723"/>
    </source>
</evidence>
<dbReference type="AlphaFoldDB" id="A0ABD6E462"/>
<evidence type="ECO:0000256" key="5">
    <source>
        <dbReference type="ARBA" id="ARBA00022679"/>
    </source>
</evidence>
<protein>
    <recommendedName>
        <fullName evidence="14">E3 ubiquitin protein ligase</fullName>
        <ecNumber evidence="14">2.3.2.27</ecNumber>
    </recommendedName>
</protein>
<keyword evidence="6 14" id="KW-0479">Metal-binding</keyword>
<evidence type="ECO:0000313" key="18">
    <source>
        <dbReference type="EMBL" id="MFH4974275.1"/>
    </source>
</evidence>
<dbReference type="GO" id="GO:0061630">
    <property type="term" value="F:ubiquitin protein ligase activity"/>
    <property type="evidence" value="ECO:0007669"/>
    <property type="project" value="UniProtKB-EC"/>
</dbReference>
<dbReference type="EMBL" id="JBGFUD010000326">
    <property type="protein sequence ID" value="MFH4974275.1"/>
    <property type="molecule type" value="Genomic_DNA"/>
</dbReference>
<comment type="pathway">
    <text evidence="3 14">Protein modification; protein ubiquitination.</text>
</comment>
<evidence type="ECO:0000256" key="1">
    <source>
        <dbReference type="ARBA" id="ARBA00000900"/>
    </source>
</evidence>
<evidence type="ECO:0000256" key="11">
    <source>
        <dbReference type="ARBA" id="ARBA00023054"/>
    </source>
</evidence>
<keyword evidence="8 14" id="KW-0833">Ubl conjugation pathway</keyword>
<evidence type="ECO:0000256" key="10">
    <source>
        <dbReference type="ARBA" id="ARBA00022853"/>
    </source>
</evidence>
<feature type="domain" description="RING-type" evidence="17">
    <location>
        <begin position="870"/>
        <end position="909"/>
    </location>
</feature>
<keyword evidence="9 14" id="KW-0862">Zinc</keyword>
<gene>
    <name evidence="18" type="ORF">AB6A40_000984</name>
</gene>
<dbReference type="InterPro" id="IPR058642">
    <property type="entry name" value="BRE1A/B-like_dom"/>
</dbReference>
<dbReference type="PROSITE" id="PS50089">
    <property type="entry name" value="ZF_RING_2"/>
    <property type="match status" value="1"/>
</dbReference>
<dbReference type="Pfam" id="PF00097">
    <property type="entry name" value="zf-C3HC4"/>
    <property type="match status" value="1"/>
</dbReference>
<evidence type="ECO:0000256" key="7">
    <source>
        <dbReference type="ARBA" id="ARBA00022771"/>
    </source>
</evidence>
<keyword evidence="12 14" id="KW-0539">Nucleus</keyword>
<evidence type="ECO:0000256" key="2">
    <source>
        <dbReference type="ARBA" id="ARBA00004123"/>
    </source>
</evidence>
<evidence type="ECO:0000256" key="9">
    <source>
        <dbReference type="ARBA" id="ARBA00022833"/>
    </source>
</evidence>
<evidence type="ECO:0000256" key="3">
    <source>
        <dbReference type="ARBA" id="ARBA00004906"/>
    </source>
</evidence>
<feature type="region of interest" description="Disordered" evidence="16">
    <location>
        <begin position="1"/>
        <end position="23"/>
    </location>
</feature>
<dbReference type="PANTHER" id="PTHR23163:SF0">
    <property type="entry name" value="E3 UBIQUITIN-PROTEIN LIGASE BRE1"/>
    <property type="match status" value="1"/>
</dbReference>
<evidence type="ECO:0000256" key="16">
    <source>
        <dbReference type="SAM" id="MobiDB-lite"/>
    </source>
</evidence>
<dbReference type="FunFam" id="3.30.40.10:FF:000040">
    <property type="entry name" value="E3 ubiquitin protein ligase"/>
    <property type="match status" value="1"/>
</dbReference>
<dbReference type="SUPFAM" id="SSF57850">
    <property type="entry name" value="RING/U-box"/>
    <property type="match status" value="1"/>
</dbReference>
<keyword evidence="5 14" id="KW-0808">Transferase</keyword>
<comment type="caution">
    <text evidence="18">The sequence shown here is derived from an EMBL/GenBank/DDBJ whole genome shotgun (WGS) entry which is preliminary data.</text>
</comment>
<accession>A0ABD6E462</accession>
<dbReference type="SMART" id="SM00184">
    <property type="entry name" value="RING"/>
    <property type="match status" value="1"/>
</dbReference>
<dbReference type="GO" id="GO:0005634">
    <property type="term" value="C:nucleus"/>
    <property type="evidence" value="ECO:0007669"/>
    <property type="project" value="UniProtKB-SubCell"/>
</dbReference>
<evidence type="ECO:0000313" key="19">
    <source>
        <dbReference type="Proteomes" id="UP001608902"/>
    </source>
</evidence>
<dbReference type="InterPro" id="IPR001841">
    <property type="entry name" value="Znf_RING"/>
</dbReference>
<proteinExistence type="inferred from homology"/>
<dbReference type="Pfam" id="PF26052">
    <property type="entry name" value="BRE1B"/>
    <property type="match status" value="1"/>
</dbReference>
<sequence length="923" mass="107780">MSKRSSPGSEEDSPGVSGEEFNSHKKPRLVEFEPVRICSISGTADIDFHVLHAQHKKLSERFRYKDREINQLNKRVEQLERRQIQDDAMICIINRSWNRFDEDVRILLQRFDAETSLADEIENECEGTRHFLNQLSHWENDEIDNKLAQRVEFSRRAIAKLVQVFDHLTQRNEKIASMIASCPVSDEPVNDDGASTSEEVNNALKPSLNSDIAQLNAILSEKNSSLQKMITKLQSENHRLSTKVAAHEDELSMMETRTEEMSNSLEEVKYELVKSMRRECKLDYRLAEYVKKVQDLEMSASKMDTQPNGMHPSSAGSVTTNVNTSKLEELEKNLEMQTELAANRLEELQAMKERNKMLTKELETAAVKLKHTPPEVILNSPEYLALQAQFSVLLVEARQLRTQVETSRTQRSQLLASHEKEIEVMETEEALAQERMRDTMMELEEQLSQCRREYEMLRLEFEQNLSANEQSGPANKEMRMMLVTLKTQNQQLKQESSRFKRKWKEAVSSLAKCNKELESERRCRERCLLIELEDDDNTLASPDQDKNSANLNDPLNSLPDVGEDGEIIEEGDKNVTNSRTLQRYKKRLLELQSKLDSLNSLSSDQRDRVELMARERRLKMENEKMQFHLRKLAANDRREKMRYYEEEAQRKIRALEEQVERLRKEANSARKEEEGLMNEMETTGQAFEEMQEQNTKLLQQLKEKDDANLKLMAERIRANQLQKKMTEDKEKMEELTSSLRNQIEAQQLLLTKLEENEKNLLQKNAQNEHQLRMSASALDEYKRKATELSQTSADIKAQLEKCSSQLTDAQQAVTSKSSQQEEDMYRIRRLEEDKSILKKKLERAKKMEKVDNMDEVLNEEIRELKDLLTCPSCKVRRKDAILTKCFHVFCMECMKTRYETRRRKCPKCNAAFGANDYRRMYFT</sequence>
<dbReference type="Proteomes" id="UP001608902">
    <property type="component" value="Unassembled WGS sequence"/>
</dbReference>
<dbReference type="GO" id="GO:0008270">
    <property type="term" value="F:zinc ion binding"/>
    <property type="evidence" value="ECO:0007669"/>
    <property type="project" value="UniProtKB-KW"/>
</dbReference>
<evidence type="ECO:0000256" key="12">
    <source>
        <dbReference type="ARBA" id="ARBA00023242"/>
    </source>
</evidence>
<dbReference type="InterPro" id="IPR013956">
    <property type="entry name" value="E3_ubiquit_lig_Bre1"/>
</dbReference>
<keyword evidence="11 14" id="KW-0175">Coiled coil</keyword>
<feature type="coiled-coil region" evidence="15">
    <location>
        <begin position="415"/>
        <end position="502"/>
    </location>
</feature>
<keyword evidence="10 14" id="KW-0156">Chromatin regulator</keyword>
<dbReference type="InterPro" id="IPR013083">
    <property type="entry name" value="Znf_RING/FYVE/PHD"/>
</dbReference>
<comment type="subcellular location">
    <subcellularLocation>
        <location evidence="2 14">Nucleus</location>
    </subcellularLocation>
</comment>
<evidence type="ECO:0000256" key="4">
    <source>
        <dbReference type="ARBA" id="ARBA00005555"/>
    </source>
</evidence>
<feature type="coiled-coil region" evidence="15">
    <location>
        <begin position="638"/>
        <end position="798"/>
    </location>
</feature>
<feature type="coiled-coil region" evidence="15">
    <location>
        <begin position="216"/>
        <end position="250"/>
    </location>
</feature>
<keyword evidence="7 13" id="KW-0863">Zinc-finger</keyword>